<organism evidence="2 3">
    <name type="scientific">Lacticaseibacillus manihotivorans DSM 13343 = JCM 12514</name>
    <dbReference type="NCBI Taxonomy" id="1423769"/>
    <lineage>
        <taxon>Bacteria</taxon>
        <taxon>Bacillati</taxon>
        <taxon>Bacillota</taxon>
        <taxon>Bacilli</taxon>
        <taxon>Lactobacillales</taxon>
        <taxon>Lactobacillaceae</taxon>
        <taxon>Lacticaseibacillus</taxon>
    </lineage>
</organism>
<feature type="transmembrane region" description="Helical" evidence="1">
    <location>
        <begin position="10"/>
        <end position="27"/>
    </location>
</feature>
<dbReference type="AlphaFoldDB" id="A0A0R1R5X6"/>
<keyword evidence="1" id="KW-0472">Membrane</keyword>
<gene>
    <name evidence="2" type="ORF">FD01_GL002413</name>
</gene>
<proteinExistence type="predicted"/>
<dbReference type="EMBL" id="AZEU01000038">
    <property type="protein sequence ID" value="KRL52438.1"/>
    <property type="molecule type" value="Genomic_DNA"/>
</dbReference>
<keyword evidence="1" id="KW-1133">Transmembrane helix</keyword>
<evidence type="ECO:0000256" key="1">
    <source>
        <dbReference type="SAM" id="Phobius"/>
    </source>
</evidence>
<feature type="transmembrane region" description="Helical" evidence="1">
    <location>
        <begin position="33"/>
        <end position="51"/>
    </location>
</feature>
<name>A0A0R1R5X6_9LACO</name>
<evidence type="ECO:0000313" key="3">
    <source>
        <dbReference type="Proteomes" id="UP000051790"/>
    </source>
</evidence>
<protein>
    <submittedName>
        <fullName evidence="2">Uncharacterized protein</fullName>
    </submittedName>
</protein>
<evidence type="ECO:0000313" key="2">
    <source>
        <dbReference type="EMBL" id="KRL52438.1"/>
    </source>
</evidence>
<reference evidence="2 3" key="1">
    <citation type="journal article" date="2015" name="Genome Announc.">
        <title>Expanding the biotechnology potential of lactobacilli through comparative genomics of 213 strains and associated genera.</title>
        <authorList>
            <person name="Sun Z."/>
            <person name="Harris H.M."/>
            <person name="McCann A."/>
            <person name="Guo C."/>
            <person name="Argimon S."/>
            <person name="Zhang W."/>
            <person name="Yang X."/>
            <person name="Jeffery I.B."/>
            <person name="Cooney J.C."/>
            <person name="Kagawa T.F."/>
            <person name="Liu W."/>
            <person name="Song Y."/>
            <person name="Salvetti E."/>
            <person name="Wrobel A."/>
            <person name="Rasinkangas P."/>
            <person name="Parkhill J."/>
            <person name="Rea M.C."/>
            <person name="O'Sullivan O."/>
            <person name="Ritari J."/>
            <person name="Douillard F.P."/>
            <person name="Paul Ross R."/>
            <person name="Yang R."/>
            <person name="Briner A.E."/>
            <person name="Felis G.E."/>
            <person name="de Vos W.M."/>
            <person name="Barrangou R."/>
            <person name="Klaenhammer T.R."/>
            <person name="Caufield P.W."/>
            <person name="Cui Y."/>
            <person name="Zhang H."/>
            <person name="O'Toole P.W."/>
        </authorList>
    </citation>
    <scope>NUCLEOTIDE SEQUENCE [LARGE SCALE GENOMIC DNA]</scope>
    <source>
        <strain evidence="2 3">DSM 13343</strain>
    </source>
</reference>
<accession>A0A0R1R5X6</accession>
<sequence length="58" mass="6422">MNMSAQTKQILTWIVIAIVALILLPIVSGIIALLIKLVLLAVIIGVLYWAYQSFIAKR</sequence>
<keyword evidence="3" id="KW-1185">Reference proteome</keyword>
<comment type="caution">
    <text evidence="2">The sequence shown here is derived from an EMBL/GenBank/DDBJ whole genome shotgun (WGS) entry which is preliminary data.</text>
</comment>
<keyword evidence="1" id="KW-0812">Transmembrane</keyword>
<dbReference type="PATRIC" id="fig|1423769.4.peg.2601"/>
<dbReference type="Proteomes" id="UP000051790">
    <property type="component" value="Unassembled WGS sequence"/>
</dbReference>